<dbReference type="HOGENOM" id="CLU_1432442_0_0_9"/>
<evidence type="ECO:0000259" key="2">
    <source>
        <dbReference type="Pfam" id="PF18923"/>
    </source>
</evidence>
<feature type="transmembrane region" description="Helical" evidence="1">
    <location>
        <begin position="70"/>
        <end position="91"/>
    </location>
</feature>
<proteinExistence type="predicted"/>
<dbReference type="KEGG" id="dor:Desor_2213"/>
<dbReference type="EMBL" id="CP003108">
    <property type="protein sequence ID" value="AET67815.1"/>
    <property type="molecule type" value="Genomic_DNA"/>
</dbReference>
<dbReference type="PATRIC" id="fig|768706.3.peg.2232"/>
<keyword evidence="4" id="KW-1185">Reference proteome</keyword>
<feature type="domain" description="DUF5673" evidence="2">
    <location>
        <begin position="118"/>
        <end position="181"/>
    </location>
</feature>
<protein>
    <recommendedName>
        <fullName evidence="2">DUF5673 domain-containing protein</fullName>
    </recommendedName>
</protein>
<keyword evidence="1" id="KW-0812">Transmembrane</keyword>
<organism evidence="3 4">
    <name type="scientific">Desulfosporosinus orientis (strain ATCC 19365 / DSM 765 / NCIMB 8382 / VKM B-1628 / Singapore I)</name>
    <name type="common">Desulfotomaculum orientis</name>
    <dbReference type="NCBI Taxonomy" id="768706"/>
    <lineage>
        <taxon>Bacteria</taxon>
        <taxon>Bacillati</taxon>
        <taxon>Bacillota</taxon>
        <taxon>Clostridia</taxon>
        <taxon>Eubacteriales</taxon>
        <taxon>Desulfitobacteriaceae</taxon>
        <taxon>Desulfosporosinus</taxon>
    </lineage>
</organism>
<evidence type="ECO:0000256" key="1">
    <source>
        <dbReference type="SAM" id="Phobius"/>
    </source>
</evidence>
<evidence type="ECO:0000313" key="4">
    <source>
        <dbReference type="Proteomes" id="UP000006346"/>
    </source>
</evidence>
<sequence length="189" mass="21695">MWTFFIALLTYLTSSAIIIALHIGGLITLKVAVIGHILVVTLILIVMISIVERSKRSLGSTVLKLKSTSVVVKVIFTCISIFFFLAEYKLIPPSINFLPWSAGLIMFALYLIWFSGRYIMDNGLVYDGTILRWEDIDSYEWKQGSSATTILFVRRKDKGILYKLRMRIHKEQKSTLDRILEQKICKQQN</sequence>
<dbReference type="Proteomes" id="UP000006346">
    <property type="component" value="Chromosome"/>
</dbReference>
<feature type="transmembrane region" description="Helical" evidence="1">
    <location>
        <begin position="97"/>
        <end position="114"/>
    </location>
</feature>
<reference evidence="4" key="1">
    <citation type="submission" date="2011-11" db="EMBL/GenBank/DDBJ databases">
        <title>Complete sequence of Desulfosporosinus orientis DSM 765.</title>
        <authorList>
            <person name="Lucas S."/>
            <person name="Han J."/>
            <person name="Lapidus A."/>
            <person name="Cheng J.-F."/>
            <person name="Goodwin L."/>
            <person name="Pitluck S."/>
            <person name="Peters L."/>
            <person name="Ovchinnikova G."/>
            <person name="Teshima H."/>
            <person name="Detter J.C."/>
            <person name="Han C."/>
            <person name="Tapia R."/>
            <person name="Land M."/>
            <person name="Hauser L."/>
            <person name="Kyrpides N."/>
            <person name="Ivanova N."/>
            <person name="Pagani I."/>
            <person name="Pester M."/>
            <person name="Spring S."/>
            <person name="Ollivier B."/>
            <person name="Rattei T."/>
            <person name="Klenk H.-P."/>
            <person name="Wagner M."/>
            <person name="Loy A."/>
            <person name="Woyke T."/>
        </authorList>
    </citation>
    <scope>NUCLEOTIDE SEQUENCE [LARGE SCALE GENOMIC DNA]</scope>
    <source>
        <strain evidence="4">ATCC 19365 / DSM 765 / NCIMB 8382 / VKM B-1628</strain>
    </source>
</reference>
<keyword evidence="1" id="KW-0472">Membrane</keyword>
<dbReference type="AlphaFoldDB" id="G7W8V5"/>
<reference evidence="3 4" key="2">
    <citation type="journal article" date="2012" name="J. Bacteriol.">
        <title>Complete genome sequences of Desulfosporosinus orientis DSM765T, Desulfosporosinus youngiae DSM17734T, Desulfosporosinus meridiei DSM13257T, and Desulfosporosinus acidiphilus DSM22704T.</title>
        <authorList>
            <person name="Pester M."/>
            <person name="Brambilla E."/>
            <person name="Alazard D."/>
            <person name="Rattei T."/>
            <person name="Weinmaier T."/>
            <person name="Han J."/>
            <person name="Lucas S."/>
            <person name="Lapidus A."/>
            <person name="Cheng J.F."/>
            <person name="Goodwin L."/>
            <person name="Pitluck S."/>
            <person name="Peters L."/>
            <person name="Ovchinnikova G."/>
            <person name="Teshima H."/>
            <person name="Detter J.C."/>
            <person name="Han C.S."/>
            <person name="Tapia R."/>
            <person name="Land M.L."/>
            <person name="Hauser L."/>
            <person name="Kyrpides N.C."/>
            <person name="Ivanova N.N."/>
            <person name="Pagani I."/>
            <person name="Huntmann M."/>
            <person name="Wei C.L."/>
            <person name="Davenport K.W."/>
            <person name="Daligault H."/>
            <person name="Chain P.S."/>
            <person name="Chen A."/>
            <person name="Mavromatis K."/>
            <person name="Markowitz V."/>
            <person name="Szeto E."/>
            <person name="Mikhailova N."/>
            <person name="Pati A."/>
            <person name="Wagner M."/>
            <person name="Woyke T."/>
            <person name="Ollivier B."/>
            <person name="Klenk H.P."/>
            <person name="Spring S."/>
            <person name="Loy A."/>
        </authorList>
    </citation>
    <scope>NUCLEOTIDE SEQUENCE [LARGE SCALE GENOMIC DNA]</scope>
    <source>
        <strain evidence="4">ATCC 19365 / DSM 765 / NCIMB 8382 / VKM B-1628</strain>
    </source>
</reference>
<evidence type="ECO:0000313" key="3">
    <source>
        <dbReference type="EMBL" id="AET67815.1"/>
    </source>
</evidence>
<feature type="transmembrane region" description="Helical" evidence="1">
    <location>
        <begin position="26"/>
        <end position="50"/>
    </location>
</feature>
<gene>
    <name evidence="3" type="ordered locus">Desor_2213</name>
</gene>
<name>G7W8V5_DESOD</name>
<accession>G7W8V5</accession>
<dbReference type="Pfam" id="PF18923">
    <property type="entry name" value="DUF5673"/>
    <property type="match status" value="1"/>
</dbReference>
<keyword evidence="1" id="KW-1133">Transmembrane helix</keyword>
<dbReference type="InterPro" id="IPR043730">
    <property type="entry name" value="DUF5673"/>
</dbReference>